<feature type="domain" description="Reverse transcriptase/retrotransposon-derived protein RNase H-like" evidence="1">
    <location>
        <begin position="30"/>
        <end position="93"/>
    </location>
</feature>
<dbReference type="AlphaFoldDB" id="A0AAW2X2J1"/>
<organism evidence="2">
    <name type="scientific">Sesamum latifolium</name>
    <dbReference type="NCBI Taxonomy" id="2727402"/>
    <lineage>
        <taxon>Eukaryota</taxon>
        <taxon>Viridiplantae</taxon>
        <taxon>Streptophyta</taxon>
        <taxon>Embryophyta</taxon>
        <taxon>Tracheophyta</taxon>
        <taxon>Spermatophyta</taxon>
        <taxon>Magnoliopsida</taxon>
        <taxon>eudicotyledons</taxon>
        <taxon>Gunneridae</taxon>
        <taxon>Pentapetalae</taxon>
        <taxon>asterids</taxon>
        <taxon>lamiids</taxon>
        <taxon>Lamiales</taxon>
        <taxon>Pedaliaceae</taxon>
        <taxon>Sesamum</taxon>
    </lineage>
</organism>
<dbReference type="SUPFAM" id="SSF56672">
    <property type="entry name" value="DNA/RNA polymerases"/>
    <property type="match status" value="1"/>
</dbReference>
<dbReference type="InterPro" id="IPR041577">
    <property type="entry name" value="RT_RNaseH_2"/>
</dbReference>
<reference evidence="2" key="1">
    <citation type="submission" date="2020-06" db="EMBL/GenBank/DDBJ databases">
        <authorList>
            <person name="Li T."/>
            <person name="Hu X."/>
            <person name="Zhang T."/>
            <person name="Song X."/>
            <person name="Zhang H."/>
            <person name="Dai N."/>
            <person name="Sheng W."/>
            <person name="Hou X."/>
            <person name="Wei L."/>
        </authorList>
    </citation>
    <scope>NUCLEOTIDE SEQUENCE</scope>
    <source>
        <strain evidence="2">KEN1</strain>
        <tissue evidence="2">Leaf</tissue>
    </source>
</reference>
<dbReference type="InterPro" id="IPR043502">
    <property type="entry name" value="DNA/RNA_pol_sf"/>
</dbReference>
<evidence type="ECO:0000259" key="1">
    <source>
        <dbReference type="Pfam" id="PF17919"/>
    </source>
</evidence>
<reference evidence="2" key="2">
    <citation type="journal article" date="2024" name="Plant">
        <title>Genomic evolution and insights into agronomic trait innovations of Sesamum species.</title>
        <authorList>
            <person name="Miao H."/>
            <person name="Wang L."/>
            <person name="Qu L."/>
            <person name="Liu H."/>
            <person name="Sun Y."/>
            <person name="Le M."/>
            <person name="Wang Q."/>
            <person name="Wei S."/>
            <person name="Zheng Y."/>
            <person name="Lin W."/>
            <person name="Duan Y."/>
            <person name="Cao H."/>
            <person name="Xiong S."/>
            <person name="Wang X."/>
            <person name="Wei L."/>
            <person name="Li C."/>
            <person name="Ma Q."/>
            <person name="Ju M."/>
            <person name="Zhao R."/>
            <person name="Li G."/>
            <person name="Mu C."/>
            <person name="Tian Q."/>
            <person name="Mei H."/>
            <person name="Zhang T."/>
            <person name="Gao T."/>
            <person name="Zhang H."/>
        </authorList>
    </citation>
    <scope>NUCLEOTIDE SEQUENCE</scope>
    <source>
        <strain evidence="2">KEN1</strain>
    </source>
</reference>
<dbReference type="InterPro" id="IPR043128">
    <property type="entry name" value="Rev_trsase/Diguanyl_cyclase"/>
</dbReference>
<dbReference type="EMBL" id="JACGWN010000006">
    <property type="protein sequence ID" value="KAL0448063.1"/>
    <property type="molecule type" value="Genomic_DNA"/>
</dbReference>
<protein>
    <recommendedName>
        <fullName evidence="1">Reverse transcriptase/retrotransposon-derived protein RNase H-like domain-containing protein</fullName>
    </recommendedName>
</protein>
<dbReference type="Gene3D" id="3.30.70.270">
    <property type="match status" value="1"/>
</dbReference>
<name>A0AAW2X2J1_9LAMI</name>
<comment type="caution">
    <text evidence="2">The sequence shown here is derived from an EMBL/GenBank/DDBJ whole genome shotgun (WGS) entry which is preliminary data.</text>
</comment>
<dbReference type="PANTHER" id="PTHR48475">
    <property type="entry name" value="RIBONUCLEASE H"/>
    <property type="match status" value="1"/>
</dbReference>
<dbReference type="PANTHER" id="PTHR48475:SF1">
    <property type="entry name" value="RNASE H TYPE-1 DOMAIN-CONTAINING PROTEIN"/>
    <property type="match status" value="1"/>
</dbReference>
<dbReference type="Pfam" id="PF17919">
    <property type="entry name" value="RT_RNaseH_2"/>
    <property type="match status" value="1"/>
</dbReference>
<proteinExistence type="predicted"/>
<sequence length="93" mass="10837">MAALSRFLSNGVERGLPFFRTLRKAETFLWTKECQEAFDVLKKYLSKPHLLTKPRDKEVLYMYLSASEEAVSVVLVRPEGREHQPVYYVSKVL</sequence>
<accession>A0AAW2X2J1</accession>
<gene>
    <name evidence="2" type="ORF">Slati_1934200</name>
</gene>
<evidence type="ECO:0000313" key="2">
    <source>
        <dbReference type="EMBL" id="KAL0448063.1"/>
    </source>
</evidence>